<gene>
    <name evidence="1" type="ORF">C489_19671</name>
</gene>
<keyword evidence="1" id="KW-0436">Ligase</keyword>
<protein>
    <submittedName>
        <fullName evidence="1">AMP-dependent synthetase and ligase</fullName>
    </submittedName>
</protein>
<organism evidence="1 2">
    <name type="scientific">Natrinema versiforme JCM 10478</name>
    <dbReference type="NCBI Taxonomy" id="1227496"/>
    <lineage>
        <taxon>Archaea</taxon>
        <taxon>Methanobacteriati</taxon>
        <taxon>Methanobacteriota</taxon>
        <taxon>Stenosarchaea group</taxon>
        <taxon>Halobacteria</taxon>
        <taxon>Halobacteriales</taxon>
        <taxon>Natrialbaceae</taxon>
        <taxon>Natrinema</taxon>
    </lineage>
</organism>
<name>L9XRQ6_9EURY</name>
<dbReference type="SUPFAM" id="SSF56801">
    <property type="entry name" value="Acetyl-CoA synthetase-like"/>
    <property type="match status" value="1"/>
</dbReference>
<accession>L9XRQ6</accession>
<evidence type="ECO:0000313" key="2">
    <source>
        <dbReference type="Proteomes" id="UP000011632"/>
    </source>
</evidence>
<evidence type="ECO:0000313" key="1">
    <source>
        <dbReference type="EMBL" id="ELY63318.1"/>
    </source>
</evidence>
<dbReference type="GO" id="GO:0016874">
    <property type="term" value="F:ligase activity"/>
    <property type="evidence" value="ECO:0007669"/>
    <property type="project" value="UniProtKB-KW"/>
</dbReference>
<reference evidence="1 2" key="1">
    <citation type="journal article" date="2014" name="PLoS Genet.">
        <title>Phylogenetically driven sequencing of extremely halophilic archaea reveals strategies for static and dynamic osmo-response.</title>
        <authorList>
            <person name="Becker E.A."/>
            <person name="Seitzer P.M."/>
            <person name="Tritt A."/>
            <person name="Larsen D."/>
            <person name="Krusor M."/>
            <person name="Yao A.I."/>
            <person name="Wu D."/>
            <person name="Madern D."/>
            <person name="Eisen J.A."/>
            <person name="Darling A.E."/>
            <person name="Facciotti M.T."/>
        </authorList>
    </citation>
    <scope>NUCLEOTIDE SEQUENCE [LARGE SCALE GENOMIC DNA]</scope>
    <source>
        <strain evidence="1 2">JCM 10478</strain>
    </source>
</reference>
<proteinExistence type="predicted"/>
<dbReference type="Gene3D" id="3.40.50.12780">
    <property type="entry name" value="N-terminal domain of ligase-like"/>
    <property type="match status" value="1"/>
</dbReference>
<comment type="caution">
    <text evidence="1">The sequence shown here is derived from an EMBL/GenBank/DDBJ whole genome shotgun (WGS) entry which is preliminary data.</text>
</comment>
<dbReference type="EMBL" id="AOID01000062">
    <property type="protein sequence ID" value="ELY63318.1"/>
    <property type="molecule type" value="Genomic_DNA"/>
</dbReference>
<dbReference type="Proteomes" id="UP000011632">
    <property type="component" value="Unassembled WGS sequence"/>
</dbReference>
<sequence>MTAPIQDGVRETFVPEIFVNHYGSTEVDTHSICSWIDSKPGSAGRTGINTRIRIVDSKRDGTVPPSETVERANSAK</sequence>
<dbReference type="InterPro" id="IPR042099">
    <property type="entry name" value="ANL_N_sf"/>
</dbReference>
<dbReference type="AlphaFoldDB" id="L9XRQ6"/>
<keyword evidence="2" id="KW-1185">Reference proteome</keyword>